<dbReference type="Proteomes" id="UP001362999">
    <property type="component" value="Unassembled WGS sequence"/>
</dbReference>
<keyword evidence="3" id="KW-1185">Reference proteome</keyword>
<dbReference type="InterPro" id="IPR032675">
    <property type="entry name" value="LRR_dom_sf"/>
</dbReference>
<dbReference type="EMBL" id="JAWWNJ010000265">
    <property type="protein sequence ID" value="KAK6966590.1"/>
    <property type="molecule type" value="Genomic_DNA"/>
</dbReference>
<evidence type="ECO:0000313" key="3">
    <source>
        <dbReference type="Proteomes" id="UP001362999"/>
    </source>
</evidence>
<name>A0AAV9YZW2_9AGAR</name>
<organism evidence="2 3">
    <name type="scientific">Favolaschia claudopus</name>
    <dbReference type="NCBI Taxonomy" id="2862362"/>
    <lineage>
        <taxon>Eukaryota</taxon>
        <taxon>Fungi</taxon>
        <taxon>Dikarya</taxon>
        <taxon>Basidiomycota</taxon>
        <taxon>Agaricomycotina</taxon>
        <taxon>Agaricomycetes</taxon>
        <taxon>Agaricomycetidae</taxon>
        <taxon>Agaricales</taxon>
        <taxon>Marasmiineae</taxon>
        <taxon>Mycenaceae</taxon>
        <taxon>Favolaschia</taxon>
    </lineage>
</organism>
<sequence>MADGGFLAVGFTSAFLPTASDQDNIKALARTGGLPSDSGMPHLQIIVSTTPAELERYDAEIRKLHSEEHQRNTLHISRLTRERKALASYAAYCRSILSPIRKLPNELIVDIFELCFPASLYEISHTASMEEEMGRISHAYLLNLAHVCSHWYRIAMETPKLWSTITVDMESELWYRSNNRVNTALGALNFSLMRGKDYPLNLNACVTSGIIPLSICGLLLRHIRRWKKVYFSSNRPPPWPASASLDQLVSLDFDVDAWDHVGTFRKAPRLTELTFSGNIEEIPMLPWAQLKNITYDSLGATTTTNAAYSALSVLRLATNVHECTLYLDFREDPGHEAWDLQHVASPVKALYIELSTEDSDVTGQLFQSITLPSLDSLRLYPADDATPPVWSAGDFVAMAERSGFDTHLTYLRIEVIVTDVDLLRCLRALDQLEVLDVTEYMYIPPDDAHWQATVTITDKFLQALIIVAPGASESNLSASALPKLRSIYLCSVLDFSDASFVDMLASRREADGHGGSGEKFKAKLEWFTARRRDVASETLEEIGQLVSKGGLVFNSGEREPAIQHGDVVEDGV</sequence>
<proteinExistence type="predicted"/>
<reference evidence="2 3" key="1">
    <citation type="journal article" date="2024" name="J Genomics">
        <title>Draft genome sequencing and assembly of Favolaschia claudopus CIRM-BRFM 2984 isolated from oak limbs.</title>
        <authorList>
            <person name="Navarro D."/>
            <person name="Drula E."/>
            <person name="Chaduli D."/>
            <person name="Cazenave R."/>
            <person name="Ahrendt S."/>
            <person name="Wang J."/>
            <person name="Lipzen A."/>
            <person name="Daum C."/>
            <person name="Barry K."/>
            <person name="Grigoriev I.V."/>
            <person name="Favel A."/>
            <person name="Rosso M.N."/>
            <person name="Martin F."/>
        </authorList>
    </citation>
    <scope>NUCLEOTIDE SEQUENCE [LARGE SCALE GENOMIC DNA]</scope>
    <source>
        <strain evidence="2 3">CIRM-BRFM 2984</strain>
    </source>
</reference>
<feature type="domain" description="F-box" evidence="1">
    <location>
        <begin position="101"/>
        <end position="166"/>
    </location>
</feature>
<evidence type="ECO:0000313" key="2">
    <source>
        <dbReference type="EMBL" id="KAK6966590.1"/>
    </source>
</evidence>
<accession>A0AAV9YZW2</accession>
<dbReference type="AlphaFoldDB" id="A0AAV9YZW2"/>
<comment type="caution">
    <text evidence="2">The sequence shown here is derived from an EMBL/GenBank/DDBJ whole genome shotgun (WGS) entry which is preliminary data.</text>
</comment>
<dbReference type="Pfam" id="PF12937">
    <property type="entry name" value="F-box-like"/>
    <property type="match status" value="1"/>
</dbReference>
<dbReference type="Gene3D" id="3.80.10.10">
    <property type="entry name" value="Ribonuclease Inhibitor"/>
    <property type="match status" value="1"/>
</dbReference>
<dbReference type="Gene3D" id="1.20.1280.50">
    <property type="match status" value="1"/>
</dbReference>
<evidence type="ECO:0000259" key="1">
    <source>
        <dbReference type="Pfam" id="PF12937"/>
    </source>
</evidence>
<dbReference type="InterPro" id="IPR001810">
    <property type="entry name" value="F-box_dom"/>
</dbReference>
<gene>
    <name evidence="2" type="ORF">R3P38DRAFT_907061</name>
</gene>
<protein>
    <recommendedName>
        <fullName evidence="1">F-box domain-containing protein</fullName>
    </recommendedName>
</protein>